<feature type="transmembrane region" description="Helical" evidence="6">
    <location>
        <begin position="54"/>
        <end position="72"/>
    </location>
</feature>
<dbReference type="InterPro" id="IPR042094">
    <property type="entry name" value="T2SS_GspF_sf"/>
</dbReference>
<dbReference type="EMBL" id="LAZR01001394">
    <property type="protein sequence ID" value="KKN45360.1"/>
    <property type="molecule type" value="Genomic_DNA"/>
</dbReference>
<evidence type="ECO:0000256" key="1">
    <source>
        <dbReference type="ARBA" id="ARBA00004651"/>
    </source>
</evidence>
<keyword evidence="5 6" id="KW-0472">Membrane</keyword>
<dbReference type="GO" id="GO:0005886">
    <property type="term" value="C:plasma membrane"/>
    <property type="evidence" value="ECO:0007669"/>
    <property type="project" value="UniProtKB-SubCell"/>
</dbReference>
<evidence type="ECO:0000256" key="4">
    <source>
        <dbReference type="ARBA" id="ARBA00022989"/>
    </source>
</evidence>
<evidence type="ECO:0000256" key="6">
    <source>
        <dbReference type="SAM" id="Phobius"/>
    </source>
</evidence>
<dbReference type="PANTHER" id="PTHR35007">
    <property type="entry name" value="INTEGRAL MEMBRANE PROTEIN-RELATED"/>
    <property type="match status" value="1"/>
</dbReference>
<evidence type="ECO:0000256" key="3">
    <source>
        <dbReference type="ARBA" id="ARBA00022692"/>
    </source>
</evidence>
<proteinExistence type="predicted"/>
<dbReference type="PANTHER" id="PTHR35007:SF1">
    <property type="entry name" value="PILUS ASSEMBLY PROTEIN"/>
    <property type="match status" value="1"/>
</dbReference>
<protein>
    <recommendedName>
        <fullName evidence="7">Type II secretion system protein GspF domain-containing protein</fullName>
    </recommendedName>
</protein>
<keyword evidence="4 6" id="KW-1133">Transmembrane helix</keyword>
<feature type="domain" description="Type II secretion system protein GspF" evidence="7">
    <location>
        <begin position="111"/>
        <end position="236"/>
    </location>
</feature>
<keyword evidence="3 6" id="KW-0812">Transmembrane</keyword>
<gene>
    <name evidence="8" type="ORF">LCGC14_0683890</name>
</gene>
<accession>A0A0F9QMI8</accession>
<organism evidence="8">
    <name type="scientific">marine sediment metagenome</name>
    <dbReference type="NCBI Taxonomy" id="412755"/>
    <lineage>
        <taxon>unclassified sequences</taxon>
        <taxon>metagenomes</taxon>
        <taxon>ecological metagenomes</taxon>
    </lineage>
</organism>
<reference evidence="8" key="1">
    <citation type="journal article" date="2015" name="Nature">
        <title>Complex archaea that bridge the gap between prokaryotes and eukaryotes.</title>
        <authorList>
            <person name="Spang A."/>
            <person name="Saw J.H."/>
            <person name="Jorgensen S.L."/>
            <person name="Zaremba-Niedzwiedzka K."/>
            <person name="Martijn J."/>
            <person name="Lind A.E."/>
            <person name="van Eijk R."/>
            <person name="Schleper C."/>
            <person name="Guy L."/>
            <person name="Ettema T.J."/>
        </authorList>
    </citation>
    <scope>NUCLEOTIDE SEQUENCE</scope>
</reference>
<evidence type="ECO:0000259" key="7">
    <source>
        <dbReference type="Pfam" id="PF00482"/>
    </source>
</evidence>
<comment type="caution">
    <text evidence="8">The sequence shown here is derived from an EMBL/GenBank/DDBJ whole genome shotgun (WGS) entry which is preliminary data.</text>
</comment>
<feature type="transmembrane region" description="Helical" evidence="6">
    <location>
        <begin position="222"/>
        <end position="239"/>
    </location>
</feature>
<evidence type="ECO:0000256" key="5">
    <source>
        <dbReference type="ARBA" id="ARBA00023136"/>
    </source>
</evidence>
<dbReference type="Gene3D" id="1.20.81.30">
    <property type="entry name" value="Type II secretion system (T2SS), domain F"/>
    <property type="match status" value="1"/>
</dbReference>
<sequence>MILVLVLIAIAVITLCLTLYLVGRQSLDWYSRRVVDSAVSDLEGAFMFVSPGKLLVGCGVTTLIATAAGYFLMSVPGALFGFVGGVVALPAFIVQLKKRRRDQFIYQLPDALRSMAGAMQAGATVVRALELVGTRQPKPLGQEFSLVLSEYRMGRDLEKSLENLKSRVECEELELFNAAVQVSRTVGGNLSQSLESLAATLQSKAQTEGKVRALTSMGKMQGWVLSLMPIFVGVALYAQKPKEMSLMFTTGIGWLLLLVAALLLISAIYTIRKIVTIDV</sequence>
<feature type="transmembrane region" description="Helical" evidence="6">
    <location>
        <begin position="251"/>
        <end position="271"/>
    </location>
</feature>
<evidence type="ECO:0000313" key="8">
    <source>
        <dbReference type="EMBL" id="KKN45360.1"/>
    </source>
</evidence>
<feature type="transmembrane region" description="Helical" evidence="6">
    <location>
        <begin position="6"/>
        <end position="23"/>
    </location>
</feature>
<dbReference type="Pfam" id="PF00482">
    <property type="entry name" value="T2SSF"/>
    <property type="match status" value="1"/>
</dbReference>
<keyword evidence="2" id="KW-1003">Cell membrane</keyword>
<evidence type="ECO:0000256" key="2">
    <source>
        <dbReference type="ARBA" id="ARBA00022475"/>
    </source>
</evidence>
<name>A0A0F9QMI8_9ZZZZ</name>
<comment type="subcellular location">
    <subcellularLocation>
        <location evidence="1">Cell membrane</location>
        <topology evidence="1">Multi-pass membrane protein</topology>
    </subcellularLocation>
</comment>
<dbReference type="AlphaFoldDB" id="A0A0F9QMI8"/>
<feature type="transmembrane region" description="Helical" evidence="6">
    <location>
        <begin position="78"/>
        <end position="96"/>
    </location>
</feature>
<dbReference type="InterPro" id="IPR018076">
    <property type="entry name" value="T2SS_GspF_dom"/>
</dbReference>